<feature type="region of interest" description="Disordered" evidence="1">
    <location>
        <begin position="185"/>
        <end position="226"/>
    </location>
</feature>
<organism evidence="5 6">
    <name type="scientific">Symbiodinium natans</name>
    <dbReference type="NCBI Taxonomy" id="878477"/>
    <lineage>
        <taxon>Eukaryota</taxon>
        <taxon>Sar</taxon>
        <taxon>Alveolata</taxon>
        <taxon>Dinophyceae</taxon>
        <taxon>Suessiales</taxon>
        <taxon>Symbiodiniaceae</taxon>
        <taxon>Symbiodinium</taxon>
    </lineage>
</organism>
<dbReference type="InterPro" id="IPR043502">
    <property type="entry name" value="DNA/RNA_pol_sf"/>
</dbReference>
<evidence type="ECO:0000259" key="3">
    <source>
        <dbReference type="PROSITE" id="PS50800"/>
    </source>
</evidence>
<feature type="region of interest" description="Disordered" evidence="1">
    <location>
        <begin position="651"/>
        <end position="670"/>
    </location>
</feature>
<name>A0A812N1P9_9DINO</name>
<feature type="transmembrane region" description="Helical" evidence="2">
    <location>
        <begin position="2481"/>
        <end position="2500"/>
    </location>
</feature>
<keyword evidence="2" id="KW-0812">Transmembrane</keyword>
<accession>A0A812N1P9</accession>
<dbReference type="PROSITE" id="PS50994">
    <property type="entry name" value="INTEGRASE"/>
    <property type="match status" value="1"/>
</dbReference>
<feature type="region of interest" description="Disordered" evidence="1">
    <location>
        <begin position="392"/>
        <end position="412"/>
    </location>
</feature>
<keyword evidence="6" id="KW-1185">Reference proteome</keyword>
<sequence>MADSDVGTVVGLPEDPMQREVMVAQPPAAQAATPQGLVLNGMDQPRVQVDSPTGQTTMARSGATNLQADVDGAGAMDETVSFAGRADVPPNSQNFSSSLEPEPASRRSQAVEGTSMTNFDRGGAGAGEQAAEVSQVASTGFATPRSTRNGYNGAAPWVAGLEVPAWVTRLGSYLSLAPQNDLLPSPLGGSQGSQRSLPGGPSFVLRPPSSRQVASPPTPSSSSLPQEAIQAEVQRQLGQVLQRLRAAEQRNEELESELAAVRQGSDGVRQPVFPGLEQAHPRRVSDLHDQGRERPDPSGDEVYPGMSEMRPPDLNEVPGPLEPCRDPPPERTTSTRTSRVATSGGIAEGIRTLLGGGTRPPTPPIPRESSSPRESPVLEMLAKGMKQLQDIQAQTLARSPTSSSQSEVVKPGTLTLSPLPEYRASDGAGSSALQLQDWLEVAATVLADVSENSGAWWSAVMDLVNETYAQWLAATPLERLQIAPKGAEALCSGRWTRVNARIASMLLTAMGEELRGEMVSQRITQSSPRMVFRLFVLFQPGGSAERQEVLRKLQNPSEFVTGDGLEDVLKAVRSWPRWLARCHSVNMSPPDASVMVRGLMNLTTRHISTSPDAAFRTAMLRTSLRLDARPTITQVQDYQRHLQAELETLLSSTSTASTATTTSGGPRMRAETRAKKCLLCGSESHRQRECVVNKPGAKSRATSTAAASTAKTTGDAPSSSQSPAVAAVTGPQGDGGDPPIQGVPWTLESLLQAVQAQVVHSTSEGEKSPEKTPAAKVLVVRDIRVCSLRSSSSALLDSGATHSLRSATTWDEWQRSEEVEVQLAGNHSLKMRMSGLDTLLMPPQPNNNPEAQQHQTIVPLGELVKILGYTMKWSREECTLEDPNGEILHLSTNSGCPQMCEAEALALIARLEERKRERLENETLITEDRIARVASCMDRSWYEYLLNYANGGPREAGLRALRDAPFLQDLPGECLNGLIPPEELCSGWETLKKVTYLTRPQRRTLLSAKKWIVHMEFFRQHDGDTVVLEIDIRQCRGHDLLGRSPTWEMLLWGARSGKVDMVFGGPPGRDGRAFLHSTSDETTLKPLSLICRMLWLYVVASAGRMTTAKGAMRHKEVGFMIEHPGVSTSSSSATREGRPFLWETRVWREFATEAGMFEVSFEQGGTGANTKMSTVLGTNIPYLRGLEGIKADSKLETASPEVDQSRWSPGLVKALVVAFHMWSRSPRVYAMSPEQWKKHVDASHLPYRRDCATCVMAKGTGKRHGRVCHPDSYVLTSDLSAPLKAGLDSAIKGTPSCNIRYLLVAKYLFPKDFAKAYSGREPPPHEGMDHSLPPEAQEEKHDLEEEHGQPIPEDVMDYEPSEPEEILEEGNPLFEDHHDDGGEADDEKVEEPPEGEEGGDGKPGHAVMRTGDCNPPEMTSLVFAVGIPNNKASTIKGALQDVILYLGAHGLPVLRFHSDRGEYYSAAFKTWLREQGIRGTWAEPGIPQTNGHAEATVKWVKNRIRTMLVASGLPVRLWPAAAETAAAEQRASARGRYVGLSGLLDRGHLVFLPEEEGKGEGFFHTFHVRPNLVDPGEPTTTLEADEVIKPSTRLSEKTKPSDVIPRVAAIEKISPGDVEEEAKQALELDDEDLDLELVEKWFRNGSLDNFKAGAYRHGGVVGVMNSTSEFPLVTRILTRILLRSMPEATFTAVLVSTNTLKEVHKDINNDANTQNYLVPVVCPKKGGGVWVQLQPGDVVQGELNQRPNAKGEMMYGNVHPLEKGKCISFSPRRAHEVMEWTGDRVVVIGYTPHCHGRMDYAMVRTLEQLGFPPPLSQLPEFYIPKPEAAVVNSVSATEVACEERCEQVEPELRSKDWEMFLEVENGKVSLGEGGHGPLGPAAPSIKKAEVGYTSGIEKLLSSLTAPLDVVHNVDPQEVLGSLEKWLPAIQKEVKSVEHAIERLKPGTASRASWLKRRGVQRLPTKFVYTVKPNDKADPNDPSTWFKRKARLVVCGNMAAVRAALTLTCKNQWTVGILDIVTAFLKTPMGRSSKDPVVVVQPPKLLERLNLIEEFELWGLIRALYGLKESPRLWGNYRDHELESLSVQINDAMLQLRKGKAVTAWWTVLGPNNQIVAVIVIYVDDFMICGCKNTITALAQGIQRLWETTDLQLISRHQPLRFLGMEIYLRGEEGGSLSFGIAQEAYIRELLRMREIPTTQLDRIPLSKDSASFSVLKNDLPPSDFDVHLAQQLTGELLWVSQRSRPDLAFVTSLMSTLTTRAPSRVIAIGYKALGYLQRTQTRRLTIAYDGTDLSLFCDAAYAPESGRAIVWRSGRQSVISLSTAESELIALLDGAVATLGVEALLQDVGVEVSSRTIYTDSTSALAITSGNGGWRTRHLRIKAGWLQEQLDAGIMAIKHCAGRIQLADLLTKAMPAQRISDLLALWGVKDEQTETPTTRMGSSISARALLALVCCMLIVGTKAEEEDAALQGRLSVDWDMVGWLLIFLAVAGVVAIWEGVKWTTARMMDWTPGAGARRLRKLQRLETATRRALELELDRLASEEFNSSLSFTTSEPSYDDWDERPRVCFDLVMLMVVEDIRAGLREEGLPTTGSKKEMAERLSANLVEGAFPSRSLPSTRQYKYVLYLWNQRGLKHRVRLKWENVNTKHKISQWLAFWKDA</sequence>
<feature type="compositionally biased region" description="Polar residues" evidence="1">
    <location>
        <begin position="106"/>
        <end position="118"/>
    </location>
</feature>
<evidence type="ECO:0000256" key="2">
    <source>
        <dbReference type="SAM" id="Phobius"/>
    </source>
</evidence>
<dbReference type="InterPro" id="IPR012337">
    <property type="entry name" value="RNaseH-like_sf"/>
</dbReference>
<feature type="compositionally biased region" description="Basic and acidic residues" evidence="1">
    <location>
        <begin position="1337"/>
        <end position="1348"/>
    </location>
</feature>
<dbReference type="GO" id="GO:0005737">
    <property type="term" value="C:cytoplasm"/>
    <property type="evidence" value="ECO:0007669"/>
    <property type="project" value="UniProtKB-ARBA"/>
</dbReference>
<keyword evidence="2" id="KW-0472">Membrane</keyword>
<feature type="compositionally biased region" description="Low complexity" evidence="1">
    <location>
        <begin position="331"/>
        <end position="343"/>
    </location>
</feature>
<evidence type="ECO:0008006" key="7">
    <source>
        <dbReference type="Google" id="ProtNLM"/>
    </source>
</evidence>
<protein>
    <recommendedName>
        <fullName evidence="7">Retrovirus-related Pol polyprotein from transposon TNT 1-94</fullName>
    </recommendedName>
</protein>
<feature type="region of interest" description="Disordered" evidence="1">
    <location>
        <begin position="688"/>
        <end position="743"/>
    </location>
</feature>
<evidence type="ECO:0000313" key="6">
    <source>
        <dbReference type="Proteomes" id="UP000604046"/>
    </source>
</evidence>
<feature type="compositionally biased region" description="Low complexity" evidence="1">
    <location>
        <begin position="698"/>
        <end position="743"/>
    </location>
</feature>
<dbReference type="SUPFAM" id="SSF53098">
    <property type="entry name" value="Ribonuclease H-like"/>
    <property type="match status" value="1"/>
</dbReference>
<feature type="region of interest" description="Disordered" evidence="1">
    <location>
        <begin position="256"/>
        <end position="375"/>
    </location>
</feature>
<dbReference type="Pfam" id="PF07727">
    <property type="entry name" value="RVT_2"/>
    <property type="match status" value="1"/>
</dbReference>
<dbReference type="CDD" id="cd09272">
    <property type="entry name" value="RNase_HI_RT_Ty1"/>
    <property type="match status" value="1"/>
</dbReference>
<feature type="compositionally biased region" description="Low complexity" evidence="1">
    <location>
        <begin position="651"/>
        <end position="663"/>
    </location>
</feature>
<evidence type="ECO:0000313" key="5">
    <source>
        <dbReference type="EMBL" id="CAE7289363.1"/>
    </source>
</evidence>
<dbReference type="OrthoDB" id="430476at2759"/>
<dbReference type="EMBL" id="CAJNDS010001924">
    <property type="protein sequence ID" value="CAE7289363.1"/>
    <property type="molecule type" value="Genomic_DNA"/>
</dbReference>
<feature type="compositionally biased region" description="Acidic residues" evidence="1">
    <location>
        <begin position="1354"/>
        <end position="1368"/>
    </location>
</feature>
<dbReference type="InterPro" id="IPR001584">
    <property type="entry name" value="Integrase_cat-core"/>
</dbReference>
<reference evidence="5" key="1">
    <citation type="submission" date="2021-02" db="EMBL/GenBank/DDBJ databases">
        <authorList>
            <person name="Dougan E. K."/>
            <person name="Rhodes N."/>
            <person name="Thang M."/>
            <person name="Chan C."/>
        </authorList>
    </citation>
    <scope>NUCLEOTIDE SEQUENCE</scope>
</reference>
<feature type="compositionally biased region" description="Polar residues" evidence="1">
    <location>
        <begin position="392"/>
        <end position="407"/>
    </location>
</feature>
<feature type="compositionally biased region" description="Basic and acidic residues" evidence="1">
    <location>
        <begin position="279"/>
        <end position="297"/>
    </location>
</feature>
<evidence type="ECO:0000259" key="4">
    <source>
        <dbReference type="PROSITE" id="PS50994"/>
    </source>
</evidence>
<dbReference type="SUPFAM" id="SSF56672">
    <property type="entry name" value="DNA/RNA polymerases"/>
    <property type="match status" value="1"/>
</dbReference>
<proteinExistence type="predicted"/>
<dbReference type="Proteomes" id="UP000604046">
    <property type="component" value="Unassembled WGS sequence"/>
</dbReference>
<dbReference type="Gene3D" id="3.30.420.10">
    <property type="entry name" value="Ribonuclease H-like superfamily/Ribonuclease H"/>
    <property type="match status" value="1"/>
</dbReference>
<feature type="compositionally biased region" description="Polar residues" evidence="1">
    <location>
        <begin position="90"/>
        <end position="99"/>
    </location>
</feature>
<feature type="compositionally biased region" description="Acidic residues" evidence="1">
    <location>
        <begin position="1382"/>
        <end position="1398"/>
    </location>
</feature>
<feature type="region of interest" description="Disordered" evidence="1">
    <location>
        <begin position="1318"/>
        <end position="1406"/>
    </location>
</feature>
<feature type="domain" description="SAP" evidence="3">
    <location>
        <begin position="2572"/>
        <end position="2606"/>
    </location>
</feature>
<feature type="region of interest" description="Disordered" evidence="1">
    <location>
        <begin position="84"/>
        <end position="136"/>
    </location>
</feature>
<dbReference type="GO" id="GO:0015074">
    <property type="term" value="P:DNA integration"/>
    <property type="evidence" value="ECO:0007669"/>
    <property type="project" value="InterPro"/>
</dbReference>
<keyword evidence="2" id="KW-1133">Transmembrane helix</keyword>
<dbReference type="InterPro" id="IPR036397">
    <property type="entry name" value="RNaseH_sf"/>
</dbReference>
<dbReference type="PROSITE" id="PS50800">
    <property type="entry name" value="SAP"/>
    <property type="match status" value="1"/>
</dbReference>
<dbReference type="SMART" id="SM00513">
    <property type="entry name" value="SAP"/>
    <property type="match status" value="1"/>
</dbReference>
<comment type="caution">
    <text evidence="5">The sequence shown here is derived from an EMBL/GenBank/DDBJ whole genome shotgun (WGS) entry which is preliminary data.</text>
</comment>
<dbReference type="GO" id="GO:0003676">
    <property type="term" value="F:nucleic acid binding"/>
    <property type="evidence" value="ECO:0007669"/>
    <property type="project" value="InterPro"/>
</dbReference>
<dbReference type="InterPro" id="IPR013103">
    <property type="entry name" value="RVT_2"/>
</dbReference>
<evidence type="ECO:0000256" key="1">
    <source>
        <dbReference type="SAM" id="MobiDB-lite"/>
    </source>
</evidence>
<gene>
    <name evidence="5" type="ORF">SNAT2548_LOCUS15275</name>
</gene>
<feature type="domain" description="Integrase catalytic" evidence="4">
    <location>
        <begin position="1419"/>
        <end position="1508"/>
    </location>
</feature>
<dbReference type="InterPro" id="IPR003034">
    <property type="entry name" value="SAP_dom"/>
</dbReference>